<dbReference type="Gene3D" id="2.120.10.30">
    <property type="entry name" value="TolB, C-terminal domain"/>
    <property type="match status" value="1"/>
</dbReference>
<dbReference type="SUPFAM" id="SSF63829">
    <property type="entry name" value="Calcium-dependent phosphotriesterase"/>
    <property type="match status" value="1"/>
</dbReference>
<proteinExistence type="inferred from homology"/>
<dbReference type="PRINTS" id="PR01790">
    <property type="entry name" value="SMP30FAMILY"/>
</dbReference>
<dbReference type="GO" id="GO:0004341">
    <property type="term" value="F:gluconolactonase activity"/>
    <property type="evidence" value="ECO:0007669"/>
    <property type="project" value="TreeGrafter"/>
</dbReference>
<sequence>MTDFPVAEQEGVKPEGRLYRINCHDLTIETMVQDCFISNGLNFSFNGKKFYWTDSLTYKIWSFDYDYISNTLSNKQEFINMKTIETGESPEPDGLTIDKNDEIYSAIFSAGKILHFNQQAEITEIFKLPTPKITCVTIGGSKNNQLFITSAKDGSLGGYLYKIQLNKSLNGKIKFVWGGKS</sequence>
<dbReference type="OrthoDB" id="423498at2759"/>
<name>A0A1E4RBT7_9ASCO</name>
<evidence type="ECO:0000256" key="3">
    <source>
        <dbReference type="PIRSR" id="PIRSR605511-2"/>
    </source>
</evidence>
<evidence type="ECO:0000256" key="1">
    <source>
        <dbReference type="ARBA" id="ARBA00008853"/>
    </source>
</evidence>
<dbReference type="InterPro" id="IPR005511">
    <property type="entry name" value="SMP-30"/>
</dbReference>
<keyword evidence="3" id="KW-0862">Zinc</keyword>
<dbReference type="GO" id="GO:0005509">
    <property type="term" value="F:calcium ion binding"/>
    <property type="evidence" value="ECO:0007669"/>
    <property type="project" value="TreeGrafter"/>
</dbReference>
<gene>
    <name evidence="5" type="ORF">HYPBUDRAFT_154295</name>
</gene>
<comment type="cofactor">
    <cofactor evidence="3">
        <name>Zn(2+)</name>
        <dbReference type="ChEBI" id="CHEBI:29105"/>
    </cofactor>
    <text evidence="3">Binds 1 divalent metal cation per subunit.</text>
</comment>
<dbReference type="Proteomes" id="UP000095085">
    <property type="component" value="Unassembled WGS sequence"/>
</dbReference>
<dbReference type="PANTHER" id="PTHR10907:SF47">
    <property type="entry name" value="REGUCALCIN"/>
    <property type="match status" value="1"/>
</dbReference>
<keyword evidence="6" id="KW-1185">Reference proteome</keyword>
<feature type="active site" description="Proton donor/acceptor" evidence="2">
    <location>
        <position position="93"/>
    </location>
</feature>
<evidence type="ECO:0000313" key="5">
    <source>
        <dbReference type="EMBL" id="ODV64693.1"/>
    </source>
</evidence>
<dbReference type="GeneID" id="30996551"/>
<dbReference type="InterPro" id="IPR013658">
    <property type="entry name" value="SGL"/>
</dbReference>
<reference evidence="6" key="1">
    <citation type="submission" date="2016-05" db="EMBL/GenBank/DDBJ databases">
        <title>Comparative genomics of biotechnologically important yeasts.</title>
        <authorList>
            <consortium name="DOE Joint Genome Institute"/>
            <person name="Riley R."/>
            <person name="Haridas S."/>
            <person name="Wolfe K.H."/>
            <person name="Lopes M.R."/>
            <person name="Hittinger C.T."/>
            <person name="Goker M."/>
            <person name="Salamov A."/>
            <person name="Wisecaver J."/>
            <person name="Long T.M."/>
            <person name="Aerts A.L."/>
            <person name="Barry K."/>
            <person name="Choi C."/>
            <person name="Clum A."/>
            <person name="Coughlan A.Y."/>
            <person name="Deshpande S."/>
            <person name="Douglass A.P."/>
            <person name="Hanson S.J."/>
            <person name="Klenk H.-P."/>
            <person name="Labutti K."/>
            <person name="Lapidus A."/>
            <person name="Lindquist E."/>
            <person name="Lipzen A."/>
            <person name="Meier-Kolthoff J.P."/>
            <person name="Ohm R.A."/>
            <person name="Otillar R.P."/>
            <person name="Pangilinan J."/>
            <person name="Peng Y."/>
            <person name="Rokas A."/>
            <person name="Rosa C.A."/>
            <person name="Scheuner C."/>
            <person name="Sibirny A.A."/>
            <person name="Slot J.C."/>
            <person name="Stielow J.B."/>
            <person name="Sun H."/>
            <person name="Kurtzman C.P."/>
            <person name="Blackwell M."/>
            <person name="Grigoriev I.V."/>
            <person name="Jeffries T.W."/>
        </authorList>
    </citation>
    <scope>NUCLEOTIDE SEQUENCE [LARGE SCALE GENOMIC DNA]</scope>
    <source>
        <strain evidence="6">NRRL Y-1933</strain>
    </source>
</reference>
<dbReference type="AlphaFoldDB" id="A0A1E4RBT7"/>
<dbReference type="EMBL" id="KV454547">
    <property type="protein sequence ID" value="ODV64693.1"/>
    <property type="molecule type" value="Genomic_DNA"/>
</dbReference>
<dbReference type="RefSeq" id="XP_020073760.1">
    <property type="nucleotide sequence ID" value="XM_020222002.1"/>
</dbReference>
<organism evidence="5 6">
    <name type="scientific">Hyphopichia burtonii NRRL Y-1933</name>
    <dbReference type="NCBI Taxonomy" id="984485"/>
    <lineage>
        <taxon>Eukaryota</taxon>
        <taxon>Fungi</taxon>
        <taxon>Dikarya</taxon>
        <taxon>Ascomycota</taxon>
        <taxon>Saccharomycotina</taxon>
        <taxon>Pichiomycetes</taxon>
        <taxon>Debaryomycetaceae</taxon>
        <taxon>Hyphopichia</taxon>
    </lineage>
</organism>
<evidence type="ECO:0000259" key="4">
    <source>
        <dbReference type="Pfam" id="PF08450"/>
    </source>
</evidence>
<dbReference type="STRING" id="984485.A0A1E4RBT7"/>
<evidence type="ECO:0000256" key="2">
    <source>
        <dbReference type="PIRSR" id="PIRSR605511-1"/>
    </source>
</evidence>
<keyword evidence="3" id="KW-0479">Metal-binding</keyword>
<feature type="domain" description="SMP-30/Gluconolactonase/LRE-like region" evidence="4">
    <location>
        <begin position="11"/>
        <end position="151"/>
    </location>
</feature>
<feature type="binding site" evidence="3">
    <location>
        <position position="39"/>
    </location>
    <ligand>
        <name>a divalent metal cation</name>
        <dbReference type="ChEBI" id="CHEBI:60240"/>
    </ligand>
</feature>
<dbReference type="InterPro" id="IPR011042">
    <property type="entry name" value="6-blade_b-propeller_TolB-like"/>
</dbReference>
<comment type="similarity">
    <text evidence="1">Belongs to the SMP-30/CGR1 family.</text>
</comment>
<accession>A0A1E4RBT7</accession>
<evidence type="ECO:0000313" key="6">
    <source>
        <dbReference type="Proteomes" id="UP000095085"/>
    </source>
</evidence>
<feature type="binding site" evidence="3">
    <location>
        <position position="93"/>
    </location>
    <ligand>
        <name>a divalent metal cation</name>
        <dbReference type="ChEBI" id="CHEBI:60240"/>
    </ligand>
</feature>
<dbReference type="PANTHER" id="PTHR10907">
    <property type="entry name" value="REGUCALCIN"/>
    <property type="match status" value="1"/>
</dbReference>
<protein>
    <recommendedName>
        <fullName evidence="4">SMP-30/Gluconolactonase/LRE-like region domain-containing protein</fullName>
    </recommendedName>
</protein>
<dbReference type="Pfam" id="PF08450">
    <property type="entry name" value="SGL"/>
    <property type="match status" value="1"/>
</dbReference>